<dbReference type="Proteomes" id="UP000223366">
    <property type="component" value="Unassembled WGS sequence"/>
</dbReference>
<keyword evidence="1" id="KW-0472">Membrane</keyword>
<name>A0A9X7GG73_BACTU</name>
<proteinExistence type="predicted"/>
<accession>A0A9X7GG73</accession>
<reference evidence="2 3" key="1">
    <citation type="submission" date="2017-09" db="EMBL/GenBank/DDBJ databases">
        <title>Large-scale bioinformatics analysis of Bacillus genomes uncovers conserved roles of natural products in bacterial physiology.</title>
        <authorList>
            <consortium name="Agbiome Team Llc"/>
            <person name="Bleich R.M."/>
            <person name="Grubbs K.J."/>
            <person name="Santa Maria K.C."/>
            <person name="Allen S.E."/>
            <person name="Farag S."/>
            <person name="Shank E.A."/>
            <person name="Bowers A."/>
        </authorList>
    </citation>
    <scope>NUCLEOTIDE SEQUENCE [LARGE SCALE GENOMIC DNA]</scope>
    <source>
        <strain evidence="2 3">AFS060060</strain>
    </source>
</reference>
<feature type="transmembrane region" description="Helical" evidence="1">
    <location>
        <begin position="278"/>
        <end position="301"/>
    </location>
</feature>
<organism evidence="2 3">
    <name type="scientific">Bacillus thuringiensis</name>
    <dbReference type="NCBI Taxonomy" id="1428"/>
    <lineage>
        <taxon>Bacteria</taxon>
        <taxon>Bacillati</taxon>
        <taxon>Bacillota</taxon>
        <taxon>Bacilli</taxon>
        <taxon>Bacillales</taxon>
        <taxon>Bacillaceae</taxon>
        <taxon>Bacillus</taxon>
        <taxon>Bacillus cereus group</taxon>
    </lineage>
</organism>
<gene>
    <name evidence="2" type="ORF">COK99_01945</name>
</gene>
<dbReference type="RefSeq" id="WP_098685636.1">
    <property type="nucleotide sequence ID" value="NZ_NVDU01000003.1"/>
</dbReference>
<feature type="transmembrane region" description="Helical" evidence="1">
    <location>
        <begin position="250"/>
        <end position="272"/>
    </location>
</feature>
<dbReference type="EMBL" id="NVDU01000003">
    <property type="protein sequence ID" value="PFV35808.1"/>
    <property type="molecule type" value="Genomic_DNA"/>
</dbReference>
<feature type="transmembrane region" description="Helical" evidence="1">
    <location>
        <begin position="205"/>
        <end position="229"/>
    </location>
</feature>
<protein>
    <submittedName>
        <fullName evidence="2">Uncharacterized protein</fullName>
    </submittedName>
</protein>
<keyword evidence="1" id="KW-0812">Transmembrane</keyword>
<comment type="caution">
    <text evidence="2">The sequence shown here is derived from an EMBL/GenBank/DDBJ whole genome shotgun (WGS) entry which is preliminary data.</text>
</comment>
<evidence type="ECO:0000313" key="2">
    <source>
        <dbReference type="EMBL" id="PFV35808.1"/>
    </source>
</evidence>
<evidence type="ECO:0000313" key="3">
    <source>
        <dbReference type="Proteomes" id="UP000223366"/>
    </source>
</evidence>
<dbReference type="AlphaFoldDB" id="A0A9X7GG73"/>
<evidence type="ECO:0000256" key="1">
    <source>
        <dbReference type="SAM" id="Phobius"/>
    </source>
</evidence>
<sequence length="302" mass="32506">MTNRLNITKEMKQKDIKYAVKKLTASDVVCMHIDCDSNQLHMVLASAKEGVEVHYTNESGMQCMSVPADMPNTTSKVKVYMNTKEEVTMKPVDQLTVAENVQQVMDNPDTSLDMNTISEKAKDLNTLSSAQPTSTTIESNNEKEESTMTQVKVKAIQVKERIVSSKFVMSFKSSFSKVKDLSSSAASKVKTFIKRNWKQAIVGTAIAYVAGLITPGAVSAFLLGTAAYATYIYFKGASELKSANLNAPKVILIPSSIILASAHIALGTVIVLGTGLVASLLTAVAGVMSYTLFASIANVILA</sequence>
<keyword evidence="1" id="KW-1133">Transmembrane helix</keyword>